<evidence type="ECO:0000259" key="4">
    <source>
        <dbReference type="PROSITE" id="PS50043"/>
    </source>
</evidence>
<dbReference type="PROSITE" id="PS00622">
    <property type="entry name" value="HTH_LUXR_1"/>
    <property type="match status" value="1"/>
</dbReference>
<evidence type="ECO:0000313" key="6">
    <source>
        <dbReference type="Proteomes" id="UP000031521"/>
    </source>
</evidence>
<dbReference type="InterPro" id="IPR011717">
    <property type="entry name" value="TPR-4"/>
</dbReference>
<organism evidence="5 6">
    <name type="scientific">Celeribacter indicus</name>
    <dbReference type="NCBI Taxonomy" id="1208324"/>
    <lineage>
        <taxon>Bacteria</taxon>
        <taxon>Pseudomonadati</taxon>
        <taxon>Pseudomonadota</taxon>
        <taxon>Alphaproteobacteria</taxon>
        <taxon>Rhodobacterales</taxon>
        <taxon>Roseobacteraceae</taxon>
        <taxon>Celeribacter</taxon>
    </lineage>
</organism>
<evidence type="ECO:0000256" key="1">
    <source>
        <dbReference type="ARBA" id="ARBA00023015"/>
    </source>
</evidence>
<dbReference type="PRINTS" id="PR00038">
    <property type="entry name" value="HTHLUXR"/>
</dbReference>
<keyword evidence="3" id="KW-0804">Transcription</keyword>
<protein>
    <submittedName>
        <fullName evidence="5">Transcriptional regulator, LuxR family protein</fullName>
    </submittedName>
</protein>
<dbReference type="InterPro" id="IPR019734">
    <property type="entry name" value="TPR_rpt"/>
</dbReference>
<dbReference type="Pfam" id="PF25873">
    <property type="entry name" value="WHD_MalT"/>
    <property type="match status" value="1"/>
</dbReference>
<dbReference type="InterPro" id="IPR011990">
    <property type="entry name" value="TPR-like_helical_dom_sf"/>
</dbReference>
<dbReference type="SMART" id="SM00421">
    <property type="entry name" value="HTH_LUXR"/>
    <property type="match status" value="1"/>
</dbReference>
<accession>A0A0B5E1W9</accession>
<evidence type="ECO:0000256" key="3">
    <source>
        <dbReference type="ARBA" id="ARBA00023163"/>
    </source>
</evidence>
<dbReference type="PROSITE" id="PS50043">
    <property type="entry name" value="HTH_LUXR_2"/>
    <property type="match status" value="1"/>
</dbReference>
<sequence>MDGVTSQPPRNALSLLHRSELEQRLLTGLDGQIVLLQAPAGYGKTEAMVSLYRSAERRGRDALWLTVTPDLRPDTLHARVASVLGLETQALPQILAAIQQRPAPVELYLDDAHRMSDSGLITGLLDYPPDQLRLVMASRDLPELRLSRLRMRGLLTVIGANELAFSHGEMHQLLRHWMTPEQMDRIIDTLAGWPALVRLALMECERGAPELELDALAEGQAGIYREFLDEEVFSSLAPMEWNVLRAVSGLESFTPRIAAELAGLSYDHHALRRIELMYPLVQPEEQNAGWFRLCPVVARALEFIAGSEPPETHRARHIRAAELFAESGIVEKSVLHASLAGDVHLAVNTIEKAGGVNLFLRAGYTVLRGIIRAVPHEAVLAVPSLRICRAVMLAKAGQIQQARTVLDLLIADTQAGKFPTNEAWVATLQHISSLNEIYEDKAMDAAGIERLRERADSQRQENTWQLAWIYNHLAICYTRTGDLEAAQSCAARALSLYQEERSTYPQAFMLIHLGFINYSANRPEAALDHLSQARKAINARHWSDANLLAIANVPLAAIRFLQGQIPEARRMLERDMPVMARGEGWVDFYVQGYAALARARFIEDGWACAQECLQDGLTQADARGLPRLRLSLSILRAELLTRDGQLDAAETTIRQWPQVTQPAAWPTPRERREALLAIGRVRLREGHVQAARDYLEVLALDAREARCWALLIRVSLLLAETRARQGDIDLALDALETAAELSRPGQQVQQYRDEGSDFAEVIRKLIRRSGLSRLSPTAAQYLSAAAAVHGRRARNHSLLSRREEEVLGLLAEGLSNKAIARRLDISEPTVKFHLKNLYSKLGVARRTLAVSVAQANGLLDQPPPSG</sequence>
<dbReference type="EMBL" id="CP004393">
    <property type="protein sequence ID" value="AJE47046.1"/>
    <property type="molecule type" value="Genomic_DNA"/>
</dbReference>
<dbReference type="AlphaFoldDB" id="A0A0B5E1W9"/>
<dbReference type="InterPro" id="IPR000792">
    <property type="entry name" value="Tscrpt_reg_LuxR_C"/>
</dbReference>
<feature type="domain" description="HTH luxR-type" evidence="4">
    <location>
        <begin position="792"/>
        <end position="857"/>
    </location>
</feature>
<dbReference type="KEGG" id="cid:P73_2331"/>
<dbReference type="RefSeq" id="WP_043869700.1">
    <property type="nucleotide sequence ID" value="NZ_CP004393.1"/>
</dbReference>
<dbReference type="GO" id="GO:0003677">
    <property type="term" value="F:DNA binding"/>
    <property type="evidence" value="ECO:0007669"/>
    <property type="project" value="UniProtKB-KW"/>
</dbReference>
<dbReference type="HOGENOM" id="CLU_006325_3_0_5"/>
<dbReference type="InterPro" id="IPR059106">
    <property type="entry name" value="WHD_MalT"/>
</dbReference>
<dbReference type="OrthoDB" id="8337506at2"/>
<dbReference type="CDD" id="cd06170">
    <property type="entry name" value="LuxR_C_like"/>
    <property type="match status" value="1"/>
</dbReference>
<dbReference type="Proteomes" id="UP000031521">
    <property type="component" value="Chromosome"/>
</dbReference>
<dbReference type="PANTHER" id="PTHR44688">
    <property type="entry name" value="DNA-BINDING TRANSCRIPTIONAL ACTIVATOR DEVR_DOSR"/>
    <property type="match status" value="1"/>
</dbReference>
<dbReference type="SUPFAM" id="SSF46894">
    <property type="entry name" value="C-terminal effector domain of the bipartite response regulators"/>
    <property type="match status" value="1"/>
</dbReference>
<name>A0A0B5E1W9_9RHOB</name>
<dbReference type="Pfam" id="PF07721">
    <property type="entry name" value="TPR_4"/>
    <property type="match status" value="2"/>
</dbReference>
<keyword evidence="1" id="KW-0805">Transcription regulation</keyword>
<keyword evidence="2" id="KW-0238">DNA-binding</keyword>
<dbReference type="InterPro" id="IPR036388">
    <property type="entry name" value="WH-like_DNA-bd_sf"/>
</dbReference>
<gene>
    <name evidence="5" type="ORF">P73_2331</name>
</gene>
<reference evidence="5 6" key="1">
    <citation type="journal article" date="2014" name="Int. J. Syst. Evol. Microbiol.">
        <title>Celeribacter indicus sp. nov., a polycyclic aromatic hydrocarbon-degrading bacterium from deep-sea sediment and reclassification of Huaishuia halophila as Celeribacter halophilus comb. nov.</title>
        <authorList>
            <person name="Lai Q."/>
            <person name="Cao J."/>
            <person name="Yuan J."/>
            <person name="Li F."/>
            <person name="Shao Z."/>
        </authorList>
    </citation>
    <scope>NUCLEOTIDE SEQUENCE [LARGE SCALE GENOMIC DNA]</scope>
    <source>
        <strain evidence="5">P73</strain>
    </source>
</reference>
<dbReference type="PANTHER" id="PTHR44688:SF16">
    <property type="entry name" value="DNA-BINDING TRANSCRIPTIONAL ACTIVATOR DEVR_DOSR"/>
    <property type="match status" value="1"/>
</dbReference>
<dbReference type="GO" id="GO:0042802">
    <property type="term" value="F:identical protein binding"/>
    <property type="evidence" value="ECO:0007669"/>
    <property type="project" value="InterPro"/>
</dbReference>
<dbReference type="Pfam" id="PF13424">
    <property type="entry name" value="TPR_12"/>
    <property type="match status" value="1"/>
</dbReference>
<keyword evidence="6" id="KW-1185">Reference proteome</keyword>
<dbReference type="InterPro" id="IPR016032">
    <property type="entry name" value="Sig_transdc_resp-reg_C-effctor"/>
</dbReference>
<proteinExistence type="predicted"/>
<evidence type="ECO:0000256" key="2">
    <source>
        <dbReference type="ARBA" id="ARBA00023125"/>
    </source>
</evidence>
<dbReference type="Pfam" id="PF00196">
    <property type="entry name" value="GerE"/>
    <property type="match status" value="1"/>
</dbReference>
<dbReference type="GO" id="GO:0006355">
    <property type="term" value="P:regulation of DNA-templated transcription"/>
    <property type="evidence" value="ECO:0007669"/>
    <property type="project" value="InterPro"/>
</dbReference>
<dbReference type="Gene3D" id="1.25.40.10">
    <property type="entry name" value="Tetratricopeptide repeat domain"/>
    <property type="match status" value="1"/>
</dbReference>
<dbReference type="Gene3D" id="1.10.10.10">
    <property type="entry name" value="Winged helix-like DNA-binding domain superfamily/Winged helix DNA-binding domain"/>
    <property type="match status" value="1"/>
</dbReference>
<dbReference type="SUPFAM" id="SSF48452">
    <property type="entry name" value="TPR-like"/>
    <property type="match status" value="1"/>
</dbReference>
<dbReference type="SUPFAM" id="SSF52540">
    <property type="entry name" value="P-loop containing nucleoside triphosphate hydrolases"/>
    <property type="match status" value="1"/>
</dbReference>
<dbReference type="InterPro" id="IPR027417">
    <property type="entry name" value="P-loop_NTPase"/>
</dbReference>
<evidence type="ECO:0000313" key="5">
    <source>
        <dbReference type="EMBL" id="AJE47046.1"/>
    </source>
</evidence>
<dbReference type="SMART" id="SM00028">
    <property type="entry name" value="TPR"/>
    <property type="match status" value="3"/>
</dbReference>